<dbReference type="GO" id="GO:0005524">
    <property type="term" value="F:ATP binding"/>
    <property type="evidence" value="ECO:0007669"/>
    <property type="project" value="UniProtKB-UniRule"/>
</dbReference>
<dbReference type="eggNOG" id="COG0063">
    <property type="taxonomic scope" value="Bacteria"/>
</dbReference>
<comment type="function">
    <text evidence="17">Catalyzes the dehydration of the S-form of NAD(P)HX at the expense of ADP, which is converted to AMP. Together with NAD(P)HX epimerase, which catalyzes the epimerization of the S- and R-forms, the enzyme allows the repair of both epimers of NAD(P)HX, a damaged form of NAD(P)H that is a result of enzymatic or heat-dependent hydration.</text>
</comment>
<comment type="catalytic activity">
    <reaction evidence="2 18">
        <text>(6R)-NADPHX = (6S)-NADPHX</text>
        <dbReference type="Rhea" id="RHEA:32227"/>
        <dbReference type="ChEBI" id="CHEBI:64076"/>
        <dbReference type="ChEBI" id="CHEBI:64077"/>
        <dbReference type="EC" id="5.1.99.6"/>
    </reaction>
</comment>
<comment type="cofactor">
    <cofactor evidence="18">
        <name>K(+)</name>
        <dbReference type="ChEBI" id="CHEBI:29103"/>
    </cofactor>
    <text evidence="18">Binds 1 potassium ion per subunit.</text>
</comment>
<feature type="binding site" evidence="17">
    <location>
        <position position="355"/>
    </location>
    <ligand>
        <name>(6S)-NADPHX</name>
        <dbReference type="ChEBI" id="CHEBI:64076"/>
    </ligand>
</feature>
<comment type="catalytic activity">
    <reaction evidence="1 18">
        <text>(6R)-NADHX = (6S)-NADHX</text>
        <dbReference type="Rhea" id="RHEA:32215"/>
        <dbReference type="ChEBI" id="CHEBI:64074"/>
        <dbReference type="ChEBI" id="CHEBI:64075"/>
        <dbReference type="EC" id="5.1.99.6"/>
    </reaction>
</comment>
<evidence type="ECO:0000256" key="18">
    <source>
        <dbReference type="PIRNR" id="PIRNR017184"/>
    </source>
</evidence>
<dbReference type="InterPro" id="IPR030677">
    <property type="entry name" value="Nnr"/>
</dbReference>
<evidence type="ECO:0000256" key="15">
    <source>
        <dbReference type="ARBA" id="ARBA00048238"/>
    </source>
</evidence>
<dbReference type="GO" id="GO:0046872">
    <property type="term" value="F:metal ion binding"/>
    <property type="evidence" value="ECO:0007669"/>
    <property type="project" value="UniProtKB-UniRule"/>
</dbReference>
<dbReference type="PROSITE" id="PS01050">
    <property type="entry name" value="YJEF_C_2"/>
    <property type="match status" value="1"/>
</dbReference>
<dbReference type="PROSITE" id="PS51383">
    <property type="entry name" value="YJEF_C_3"/>
    <property type="match status" value="1"/>
</dbReference>
<comment type="cofactor">
    <cofactor evidence="17">
        <name>Mg(2+)</name>
        <dbReference type="ChEBI" id="CHEBI:18420"/>
    </cofactor>
</comment>
<dbReference type="Gene3D" id="3.40.50.10260">
    <property type="entry name" value="YjeF N-terminal domain"/>
    <property type="match status" value="1"/>
</dbReference>
<dbReference type="GO" id="GO:0046496">
    <property type="term" value="P:nicotinamide nucleotide metabolic process"/>
    <property type="evidence" value="ECO:0007669"/>
    <property type="project" value="UniProtKB-UniRule"/>
</dbReference>
<proteinExistence type="inferred from homology"/>
<evidence type="ECO:0000259" key="20">
    <source>
        <dbReference type="PROSITE" id="PS51385"/>
    </source>
</evidence>
<feature type="domain" description="YjeF N-terminal" evidence="20">
    <location>
        <begin position="38"/>
        <end position="243"/>
    </location>
</feature>
<dbReference type="InterPro" id="IPR000631">
    <property type="entry name" value="CARKD"/>
</dbReference>
<evidence type="ECO:0000256" key="16">
    <source>
        <dbReference type="ARBA" id="ARBA00049209"/>
    </source>
</evidence>
<dbReference type="HAMAP" id="MF_01965">
    <property type="entry name" value="NADHX_dehydratase"/>
    <property type="match status" value="1"/>
</dbReference>
<comment type="catalytic activity">
    <reaction evidence="16 17 18">
        <text>(6S)-NADPHX + ADP = AMP + phosphate + NADPH + H(+)</text>
        <dbReference type="Rhea" id="RHEA:32235"/>
        <dbReference type="ChEBI" id="CHEBI:15378"/>
        <dbReference type="ChEBI" id="CHEBI:43474"/>
        <dbReference type="ChEBI" id="CHEBI:57783"/>
        <dbReference type="ChEBI" id="CHEBI:64076"/>
        <dbReference type="ChEBI" id="CHEBI:456215"/>
        <dbReference type="ChEBI" id="CHEBI:456216"/>
        <dbReference type="EC" id="4.2.1.136"/>
    </reaction>
</comment>
<keyword evidence="13" id="KW-0511">Multifunctional enzyme</keyword>
<evidence type="ECO:0000313" key="21">
    <source>
        <dbReference type="EMBL" id="ADZ91785.1"/>
    </source>
</evidence>
<dbReference type="PANTHER" id="PTHR12592">
    <property type="entry name" value="ATP-DEPENDENT (S)-NAD(P)H-HYDRATE DEHYDRATASE FAMILY MEMBER"/>
    <property type="match status" value="1"/>
</dbReference>
<keyword evidence="5 18" id="KW-0479">Metal-binding</keyword>
<dbReference type="STRING" id="717774.Marme_2553"/>
<dbReference type="GO" id="GO:0110051">
    <property type="term" value="P:metabolite repair"/>
    <property type="evidence" value="ECO:0007669"/>
    <property type="project" value="TreeGrafter"/>
</dbReference>
<name>F2JWM1_MARM1</name>
<dbReference type="InterPro" id="IPR036652">
    <property type="entry name" value="YjeF_N_dom_sf"/>
</dbReference>
<feature type="domain" description="YjeF C-terminal" evidence="19">
    <location>
        <begin position="259"/>
        <end position="525"/>
    </location>
</feature>
<accession>F2JWM1</accession>
<evidence type="ECO:0000256" key="9">
    <source>
        <dbReference type="ARBA" id="ARBA00022958"/>
    </source>
</evidence>
<comment type="function">
    <text evidence="14 18">Bifunctional enzyme that catalyzes the epimerization of the S- and R-forms of NAD(P)HX and the dehydration of the S-form of NAD(P)HX at the expense of ADP, which is converted to AMP. This allows the repair of both epimers of NAD(P)HX, a damaged form of NAD(P)H that is a result of enzymatic or heat-dependent hydration.</text>
</comment>
<dbReference type="PATRIC" id="fig|717774.3.peg.2638"/>
<dbReference type="PROSITE" id="PS51385">
    <property type="entry name" value="YJEF_N"/>
    <property type="match status" value="1"/>
</dbReference>
<evidence type="ECO:0000259" key="19">
    <source>
        <dbReference type="PROSITE" id="PS51383"/>
    </source>
</evidence>
<feature type="binding site" evidence="17">
    <location>
        <position position="403"/>
    </location>
    <ligand>
        <name>(6S)-NADPHX</name>
        <dbReference type="ChEBI" id="CHEBI:64076"/>
    </ligand>
</feature>
<dbReference type="InterPro" id="IPR017953">
    <property type="entry name" value="Carbohydrate_kinase_pred_CS"/>
</dbReference>
<comment type="similarity">
    <text evidence="17">Belongs to the NnrD/CARKD family.</text>
</comment>
<evidence type="ECO:0000256" key="6">
    <source>
        <dbReference type="ARBA" id="ARBA00022741"/>
    </source>
</evidence>
<evidence type="ECO:0000256" key="7">
    <source>
        <dbReference type="ARBA" id="ARBA00022840"/>
    </source>
</evidence>
<dbReference type="InterPro" id="IPR029056">
    <property type="entry name" value="Ribokinase-like"/>
</dbReference>
<keyword evidence="8 17" id="KW-0521">NADP</keyword>
<comment type="catalytic activity">
    <reaction evidence="15 17 18">
        <text>(6S)-NADHX + ADP = AMP + phosphate + NADH + H(+)</text>
        <dbReference type="Rhea" id="RHEA:32223"/>
        <dbReference type="ChEBI" id="CHEBI:15378"/>
        <dbReference type="ChEBI" id="CHEBI:43474"/>
        <dbReference type="ChEBI" id="CHEBI:57945"/>
        <dbReference type="ChEBI" id="CHEBI:64074"/>
        <dbReference type="ChEBI" id="CHEBI:456215"/>
        <dbReference type="ChEBI" id="CHEBI:456216"/>
        <dbReference type="EC" id="4.2.1.136"/>
    </reaction>
</comment>
<dbReference type="Pfam" id="PF03853">
    <property type="entry name" value="YjeF_N"/>
    <property type="match status" value="1"/>
</dbReference>
<evidence type="ECO:0000256" key="4">
    <source>
        <dbReference type="ARBA" id="ARBA00009524"/>
    </source>
</evidence>
<feature type="binding site" evidence="17">
    <location>
        <begin position="440"/>
        <end position="444"/>
    </location>
    <ligand>
        <name>AMP</name>
        <dbReference type="ChEBI" id="CHEBI:456215"/>
    </ligand>
</feature>
<evidence type="ECO:0000256" key="17">
    <source>
        <dbReference type="HAMAP-Rule" id="MF_01965"/>
    </source>
</evidence>
<dbReference type="GO" id="GO:0052856">
    <property type="term" value="F:NAD(P)HX epimerase activity"/>
    <property type="evidence" value="ECO:0007669"/>
    <property type="project" value="UniProtKB-EC"/>
</dbReference>
<keyword evidence="12 17" id="KW-0456">Lyase</keyword>
<feature type="binding site" evidence="17">
    <location>
        <position position="294"/>
    </location>
    <ligand>
        <name>(6S)-NADPHX</name>
        <dbReference type="ChEBI" id="CHEBI:64076"/>
    </ligand>
</feature>
<comment type="subunit">
    <text evidence="17">Homotetramer.</text>
</comment>
<comment type="similarity">
    <text evidence="3 18">In the N-terminal section; belongs to the NnrE/AIBP family.</text>
</comment>
<comment type="similarity">
    <text evidence="4 18">In the C-terminal section; belongs to the NnrD/CARKD family.</text>
</comment>
<keyword evidence="7 17" id="KW-0067">ATP-binding</keyword>
<evidence type="ECO:0000256" key="1">
    <source>
        <dbReference type="ARBA" id="ARBA00000013"/>
    </source>
</evidence>
<evidence type="ECO:0000313" key="22">
    <source>
        <dbReference type="Proteomes" id="UP000001062"/>
    </source>
</evidence>
<protein>
    <recommendedName>
        <fullName evidence="17">ADP-dependent (S)-NAD(P)H-hydrate dehydratase</fullName>
        <ecNumber evidence="17">4.2.1.136</ecNumber>
    </recommendedName>
    <alternativeName>
        <fullName evidence="17">ADP-dependent NAD(P)HX dehydratase</fullName>
    </alternativeName>
</protein>
<keyword evidence="11 18" id="KW-0413">Isomerase</keyword>
<feature type="binding site" evidence="17">
    <location>
        <position position="470"/>
    </location>
    <ligand>
        <name>(6S)-NADPHX</name>
        <dbReference type="ChEBI" id="CHEBI:64076"/>
    </ligand>
</feature>
<dbReference type="Gene3D" id="3.40.1190.20">
    <property type="match status" value="1"/>
</dbReference>
<dbReference type="SUPFAM" id="SSF53613">
    <property type="entry name" value="Ribokinase-like"/>
    <property type="match status" value="1"/>
</dbReference>
<evidence type="ECO:0000256" key="10">
    <source>
        <dbReference type="ARBA" id="ARBA00023027"/>
    </source>
</evidence>
<keyword evidence="10 17" id="KW-0520">NAD</keyword>
<dbReference type="NCBIfam" id="TIGR00196">
    <property type="entry name" value="yjeF_cterm"/>
    <property type="match status" value="1"/>
</dbReference>
<evidence type="ECO:0000256" key="11">
    <source>
        <dbReference type="ARBA" id="ARBA00023235"/>
    </source>
</evidence>
<dbReference type="SUPFAM" id="SSF64153">
    <property type="entry name" value="YjeF N-terminal domain-like"/>
    <property type="match status" value="1"/>
</dbReference>
<keyword evidence="9 18" id="KW-0630">Potassium</keyword>
<dbReference type="AlphaFoldDB" id="F2JWM1"/>
<sequence>MLGVIKIIRRACVIPSYWLYPMKNISELLTPVFDLPSIRAIEQASFSSEGGSYPMMERAARVLFHHISRRFKEVQTFTVLCGSGNNGGDGALLAVLLANAGLTVRGLDLASKERSGDAKKAWAALLASDVEVFVSNTLDDDTCFNGVIIDAMLGIGGSAFLSGEFERVCRWVNKSRQSGARVVAVDSPTGLDVATGLADPNTVVADVTVTFIRDKQGFYINQGLVCVGEVICERLESVDLLAEKGDKLVGAVGALWFEASDVRLLSPCARYPVSHKGSYGHISVVGGDDGYGGAVIMAASGAARTGAGTVSVLTRDNHIAPVLARIPSVMAVTPDGEDIKGTLRNLDSVLLIGPGLGRKQWGEALFQQALELTHRKVLDADALHWLSLNPIASFRGLVVLTPHVGEAAKLLDTTPDGVSGDLIGSAKALSQRYGAIVVLKGVSSVISAPDGRTVIAGRPCPGLAKGGSGDVLSGMVSSCLAYYQNPFEAVVIAVAWHNVAAQKASQELGEIHMQPYELLDYLRLS</sequence>
<organism evidence="21 22">
    <name type="scientific">Marinomonas mediterranea (strain ATCC 700492 / JCM 21426 / NBRC 103028 / MMB-1)</name>
    <dbReference type="NCBI Taxonomy" id="717774"/>
    <lineage>
        <taxon>Bacteria</taxon>
        <taxon>Pseudomonadati</taxon>
        <taxon>Pseudomonadota</taxon>
        <taxon>Gammaproteobacteria</taxon>
        <taxon>Oceanospirillales</taxon>
        <taxon>Oceanospirillaceae</taxon>
        <taxon>Marinomonas</taxon>
    </lineage>
</organism>
<dbReference type="EMBL" id="CP002583">
    <property type="protein sequence ID" value="ADZ91785.1"/>
    <property type="molecule type" value="Genomic_DNA"/>
</dbReference>
<evidence type="ECO:0000256" key="13">
    <source>
        <dbReference type="ARBA" id="ARBA00023268"/>
    </source>
</evidence>
<dbReference type="PANTHER" id="PTHR12592:SF0">
    <property type="entry name" value="ATP-DEPENDENT (S)-NAD(P)H-HYDRATE DEHYDRATASE"/>
    <property type="match status" value="1"/>
</dbReference>
<dbReference type="InterPro" id="IPR004443">
    <property type="entry name" value="YjeF_N_dom"/>
</dbReference>
<dbReference type="Pfam" id="PF01256">
    <property type="entry name" value="Carb_kinase"/>
    <property type="match status" value="1"/>
</dbReference>
<dbReference type="EC" id="4.2.1.136" evidence="17"/>
<evidence type="ECO:0000256" key="8">
    <source>
        <dbReference type="ARBA" id="ARBA00022857"/>
    </source>
</evidence>
<evidence type="ECO:0000256" key="14">
    <source>
        <dbReference type="ARBA" id="ARBA00025153"/>
    </source>
</evidence>
<dbReference type="Proteomes" id="UP000001062">
    <property type="component" value="Chromosome"/>
</dbReference>
<dbReference type="KEGG" id="mme:Marme_2553"/>
<gene>
    <name evidence="17" type="primary">nnrD</name>
    <name evidence="21" type="ordered locus">Marme_2553</name>
</gene>
<evidence type="ECO:0000256" key="2">
    <source>
        <dbReference type="ARBA" id="ARBA00000909"/>
    </source>
</evidence>
<dbReference type="PIRSF" id="PIRSF017184">
    <property type="entry name" value="Nnr"/>
    <property type="match status" value="1"/>
</dbReference>
<dbReference type="OrthoDB" id="9806925at2"/>
<keyword evidence="22" id="KW-1185">Reference proteome</keyword>
<dbReference type="eggNOG" id="COG0062">
    <property type="taxonomic scope" value="Bacteria"/>
</dbReference>
<dbReference type="HOGENOM" id="CLU_024853_4_3_6"/>
<reference evidence="21 22" key="1">
    <citation type="journal article" date="2012" name="Stand. Genomic Sci.">
        <title>Complete genome sequence of the melanogenic marine bacterium Marinomonas mediterranea type strain (MMB-1(T)).</title>
        <authorList>
            <person name="Lucas-Elio P."/>
            <person name="Goodwin L."/>
            <person name="Woyke T."/>
            <person name="Pitluck S."/>
            <person name="Nolan M."/>
            <person name="Kyrpides N.C."/>
            <person name="Detter J.C."/>
            <person name="Copeland A."/>
            <person name="Teshima H."/>
            <person name="Bruce D."/>
            <person name="Detter C."/>
            <person name="Tapia R."/>
            <person name="Han S."/>
            <person name="Land M.L."/>
            <person name="Ivanova N."/>
            <person name="Mikhailova N."/>
            <person name="Johnston A.W."/>
            <person name="Sanchez-Amat A."/>
        </authorList>
    </citation>
    <scope>NUCLEOTIDE SEQUENCE [LARGE SCALE GENOMIC DNA]</scope>
    <source>
        <strain evidence="22">ATCC 700492 / JCM 21426 / NBRC 103028 / MMB-1</strain>
    </source>
</reference>
<evidence type="ECO:0000256" key="12">
    <source>
        <dbReference type="ARBA" id="ARBA00023239"/>
    </source>
</evidence>
<evidence type="ECO:0000256" key="5">
    <source>
        <dbReference type="ARBA" id="ARBA00022723"/>
    </source>
</evidence>
<keyword evidence="6 17" id="KW-0547">Nucleotide-binding</keyword>
<dbReference type="NCBIfam" id="TIGR00197">
    <property type="entry name" value="yjeF_nterm"/>
    <property type="match status" value="1"/>
</dbReference>
<evidence type="ECO:0000256" key="3">
    <source>
        <dbReference type="ARBA" id="ARBA00006001"/>
    </source>
</evidence>
<feature type="binding site" evidence="17">
    <location>
        <position position="469"/>
    </location>
    <ligand>
        <name>AMP</name>
        <dbReference type="ChEBI" id="CHEBI:456215"/>
    </ligand>
</feature>
<dbReference type="CDD" id="cd01171">
    <property type="entry name" value="YXKO-related"/>
    <property type="match status" value="1"/>
</dbReference>
<dbReference type="GO" id="GO:0052855">
    <property type="term" value="F:ADP-dependent NAD(P)H-hydrate dehydratase activity"/>
    <property type="evidence" value="ECO:0007669"/>
    <property type="project" value="UniProtKB-UniRule"/>
</dbReference>